<keyword evidence="2" id="KW-0808">Transferase</keyword>
<gene>
    <name evidence="2" type="ORF">B2A_04167</name>
</gene>
<dbReference type="CDD" id="cd03801">
    <property type="entry name" value="GT4_PimA-like"/>
    <property type="match status" value="1"/>
</dbReference>
<feature type="domain" description="Glycosyl transferase family 1" evidence="1">
    <location>
        <begin position="2"/>
        <end position="92"/>
    </location>
</feature>
<protein>
    <submittedName>
        <fullName evidence="2">Glycosyl transferase, group 1</fullName>
        <ecNumber evidence="2">2.4.-.-</ecNumber>
    </submittedName>
</protein>
<sequence>GRRSDLEMDREYRTADMLVIPSRFEPFGLVLLEGMARGLPIIASRVGGMPEIADQSGAVLWVPPGDSTALAEAIERLADDPALRRQLGSSGPRRAEAFRWERRIPEIARVYEEAIAES</sequence>
<reference evidence="2" key="1">
    <citation type="submission" date="2013-08" db="EMBL/GenBank/DDBJ databases">
        <authorList>
            <person name="Mendez C."/>
            <person name="Richter M."/>
            <person name="Ferrer M."/>
            <person name="Sanchez J."/>
        </authorList>
    </citation>
    <scope>NUCLEOTIDE SEQUENCE</scope>
</reference>
<dbReference type="EC" id="2.4.-.-" evidence="2"/>
<dbReference type="Pfam" id="PF00534">
    <property type="entry name" value="Glycos_transf_1"/>
    <property type="match status" value="1"/>
</dbReference>
<name>T1ANI9_9ZZZZ</name>
<feature type="non-terminal residue" evidence="2">
    <location>
        <position position="1"/>
    </location>
</feature>
<accession>T1ANI9</accession>
<evidence type="ECO:0000313" key="2">
    <source>
        <dbReference type="EMBL" id="EQD58967.1"/>
    </source>
</evidence>
<dbReference type="AlphaFoldDB" id="T1ANI9"/>
<dbReference type="InterPro" id="IPR001296">
    <property type="entry name" value="Glyco_trans_1"/>
</dbReference>
<reference evidence="2" key="2">
    <citation type="journal article" date="2014" name="ISME J.">
        <title>Microbial stratification in low pH oxic and suboxic macroscopic growths along an acid mine drainage.</title>
        <authorList>
            <person name="Mendez-Garcia C."/>
            <person name="Mesa V."/>
            <person name="Sprenger R.R."/>
            <person name="Richter M."/>
            <person name="Diez M.S."/>
            <person name="Solano J."/>
            <person name="Bargiela R."/>
            <person name="Golyshina O.V."/>
            <person name="Manteca A."/>
            <person name="Ramos J.L."/>
            <person name="Gallego J.R."/>
            <person name="Llorente I."/>
            <person name="Martins Dos Santos V.A."/>
            <person name="Jensen O.N."/>
            <person name="Pelaez A.I."/>
            <person name="Sanchez J."/>
            <person name="Ferrer M."/>
        </authorList>
    </citation>
    <scope>NUCLEOTIDE SEQUENCE</scope>
</reference>
<comment type="caution">
    <text evidence="2">The sequence shown here is derived from an EMBL/GenBank/DDBJ whole genome shotgun (WGS) entry which is preliminary data.</text>
</comment>
<keyword evidence="2" id="KW-0328">Glycosyltransferase</keyword>
<dbReference type="SUPFAM" id="SSF53756">
    <property type="entry name" value="UDP-Glycosyltransferase/glycogen phosphorylase"/>
    <property type="match status" value="1"/>
</dbReference>
<organism evidence="2">
    <name type="scientific">mine drainage metagenome</name>
    <dbReference type="NCBI Taxonomy" id="410659"/>
    <lineage>
        <taxon>unclassified sequences</taxon>
        <taxon>metagenomes</taxon>
        <taxon>ecological metagenomes</taxon>
    </lineage>
</organism>
<evidence type="ECO:0000259" key="1">
    <source>
        <dbReference type="Pfam" id="PF00534"/>
    </source>
</evidence>
<dbReference type="Gene3D" id="3.40.50.2000">
    <property type="entry name" value="Glycogen Phosphorylase B"/>
    <property type="match status" value="2"/>
</dbReference>
<proteinExistence type="predicted"/>
<dbReference type="PANTHER" id="PTHR12526">
    <property type="entry name" value="GLYCOSYLTRANSFERASE"/>
    <property type="match status" value="1"/>
</dbReference>
<dbReference type="EMBL" id="AUZZ01002787">
    <property type="protein sequence ID" value="EQD58967.1"/>
    <property type="molecule type" value="Genomic_DNA"/>
</dbReference>
<dbReference type="GO" id="GO:0016757">
    <property type="term" value="F:glycosyltransferase activity"/>
    <property type="evidence" value="ECO:0007669"/>
    <property type="project" value="UniProtKB-KW"/>
</dbReference>